<dbReference type="Proteomes" id="UP000887576">
    <property type="component" value="Unplaced"/>
</dbReference>
<proteinExistence type="predicted"/>
<evidence type="ECO:0000313" key="1">
    <source>
        <dbReference type="Proteomes" id="UP000887576"/>
    </source>
</evidence>
<accession>A0AC34Q4B5</accession>
<organism evidence="1 2">
    <name type="scientific">Panagrolaimus sp. JU765</name>
    <dbReference type="NCBI Taxonomy" id="591449"/>
    <lineage>
        <taxon>Eukaryota</taxon>
        <taxon>Metazoa</taxon>
        <taxon>Ecdysozoa</taxon>
        <taxon>Nematoda</taxon>
        <taxon>Chromadorea</taxon>
        <taxon>Rhabditida</taxon>
        <taxon>Tylenchina</taxon>
        <taxon>Panagrolaimomorpha</taxon>
        <taxon>Panagrolaimoidea</taxon>
        <taxon>Panagrolaimidae</taxon>
        <taxon>Panagrolaimus</taxon>
    </lineage>
</organism>
<dbReference type="WBParaSite" id="JU765_v2.g12550.t1">
    <property type="protein sequence ID" value="JU765_v2.g12550.t1"/>
    <property type="gene ID" value="JU765_v2.g12550"/>
</dbReference>
<name>A0AC34Q4B5_9BILA</name>
<protein>
    <submittedName>
        <fullName evidence="2">Uncharacterized protein</fullName>
    </submittedName>
</protein>
<reference evidence="2" key="1">
    <citation type="submission" date="2022-11" db="UniProtKB">
        <authorList>
            <consortium name="WormBaseParasite"/>
        </authorList>
    </citation>
    <scope>IDENTIFICATION</scope>
</reference>
<sequence>MDDILRYGNKKVMIISLYYEKISCLNASNKAELNATKRRAKEEIKRRVQAAFQSCPKNIDSTISQIKNKAYRICGNIDELLPEHRVVIQNEYPETIHGIGTSPLGFDDIGKVHLSALPEFFTVSQKSF</sequence>
<evidence type="ECO:0000313" key="2">
    <source>
        <dbReference type="WBParaSite" id="JU765_v2.g12550.t1"/>
    </source>
</evidence>